<organism evidence="2 3">
    <name type="scientific">Agromyces rhizosphaerae</name>
    <dbReference type="NCBI Taxonomy" id="88374"/>
    <lineage>
        <taxon>Bacteria</taxon>
        <taxon>Bacillati</taxon>
        <taxon>Actinomycetota</taxon>
        <taxon>Actinomycetes</taxon>
        <taxon>Micrococcales</taxon>
        <taxon>Microbacteriaceae</taxon>
        <taxon>Agromyces</taxon>
    </lineage>
</organism>
<sequence>MHRSAFLAPIALSALLLAGCTGTASGASADQSTEEACGVLNTAGAELAEGMGIEDAFAEASADPTQAAERLEAFADTLAQTAQDEVGNAEVRDAALEFSTQVGAMADVLAAAADDPTAIDLDAFTTTVEEFGAASVAFEEICPA</sequence>
<gene>
    <name evidence="2" type="ORF">ARHIZOSPH14_09870</name>
</gene>
<dbReference type="PROSITE" id="PS51257">
    <property type="entry name" value="PROKAR_LIPOPROTEIN"/>
    <property type="match status" value="1"/>
</dbReference>
<accession>A0A9W6FNS9</accession>
<dbReference type="Proteomes" id="UP001144396">
    <property type="component" value="Unassembled WGS sequence"/>
</dbReference>
<keyword evidence="1" id="KW-0732">Signal</keyword>
<keyword evidence="3" id="KW-1185">Reference proteome</keyword>
<proteinExistence type="predicted"/>
<reference evidence="2" key="1">
    <citation type="submission" date="2022-12" db="EMBL/GenBank/DDBJ databases">
        <title>Reference genome sequencing for broad-spectrum identification of bacterial and archaeal isolates by mass spectrometry.</title>
        <authorList>
            <person name="Sekiguchi Y."/>
            <person name="Tourlousse D.M."/>
        </authorList>
    </citation>
    <scope>NUCLEOTIDE SEQUENCE</scope>
    <source>
        <strain evidence="2">14</strain>
    </source>
</reference>
<evidence type="ECO:0000256" key="1">
    <source>
        <dbReference type="SAM" id="SignalP"/>
    </source>
</evidence>
<evidence type="ECO:0000313" key="3">
    <source>
        <dbReference type="Proteomes" id="UP001144396"/>
    </source>
</evidence>
<dbReference type="RefSeq" id="WP_281882760.1">
    <property type="nucleotide sequence ID" value="NZ_BSDP01000001.1"/>
</dbReference>
<comment type="caution">
    <text evidence="2">The sequence shown here is derived from an EMBL/GenBank/DDBJ whole genome shotgun (WGS) entry which is preliminary data.</text>
</comment>
<feature type="chain" id="PRO_5040753931" evidence="1">
    <location>
        <begin position="30"/>
        <end position="144"/>
    </location>
</feature>
<protein>
    <submittedName>
        <fullName evidence="2">Uncharacterized protein</fullName>
    </submittedName>
</protein>
<feature type="signal peptide" evidence="1">
    <location>
        <begin position="1"/>
        <end position="29"/>
    </location>
</feature>
<dbReference type="EMBL" id="BSDP01000001">
    <property type="protein sequence ID" value="GLI26745.1"/>
    <property type="molecule type" value="Genomic_DNA"/>
</dbReference>
<dbReference type="AlphaFoldDB" id="A0A9W6FNS9"/>
<name>A0A9W6FNS9_9MICO</name>
<evidence type="ECO:0000313" key="2">
    <source>
        <dbReference type="EMBL" id="GLI26745.1"/>
    </source>
</evidence>